<evidence type="ECO:0000259" key="10">
    <source>
        <dbReference type="PROSITE" id="PS51085"/>
    </source>
</evidence>
<proteinExistence type="inferred from homology"/>
<keyword evidence="5" id="KW-0274">FAD</keyword>
<keyword evidence="3" id="KW-0001">2Fe-2S</keyword>
<dbReference type="InterPro" id="IPR050415">
    <property type="entry name" value="MRET"/>
</dbReference>
<comment type="cofactor">
    <cofactor evidence="1">
        <name>FAD</name>
        <dbReference type="ChEBI" id="CHEBI:57692"/>
    </cofactor>
</comment>
<evidence type="ECO:0000313" key="12">
    <source>
        <dbReference type="EMBL" id="RPE05434.1"/>
    </source>
</evidence>
<dbReference type="InterPro" id="IPR006058">
    <property type="entry name" value="2Fe2S_fd_BS"/>
</dbReference>
<evidence type="ECO:0000256" key="2">
    <source>
        <dbReference type="ARBA" id="ARBA00022630"/>
    </source>
</evidence>
<keyword evidence="13" id="KW-1185">Reference proteome</keyword>
<reference evidence="12 13" key="1">
    <citation type="submission" date="2018-11" db="EMBL/GenBank/DDBJ databases">
        <title>Chitinophaga lutea sp.nov., isolate from arsenic contaminated soil.</title>
        <authorList>
            <person name="Zong Y."/>
        </authorList>
    </citation>
    <scope>NUCLEOTIDE SEQUENCE [LARGE SCALE GENOMIC DNA]</scope>
    <source>
        <strain evidence="12 13">ZY74</strain>
    </source>
</reference>
<evidence type="ECO:0000256" key="7">
    <source>
        <dbReference type="ARBA" id="ARBA00023004"/>
    </source>
</evidence>
<evidence type="ECO:0000256" key="8">
    <source>
        <dbReference type="ARBA" id="ARBA00023014"/>
    </source>
</evidence>
<evidence type="ECO:0000256" key="4">
    <source>
        <dbReference type="ARBA" id="ARBA00022723"/>
    </source>
</evidence>
<dbReference type="GO" id="GO:0016491">
    <property type="term" value="F:oxidoreductase activity"/>
    <property type="evidence" value="ECO:0007669"/>
    <property type="project" value="UniProtKB-KW"/>
</dbReference>
<evidence type="ECO:0000256" key="6">
    <source>
        <dbReference type="ARBA" id="ARBA00023002"/>
    </source>
</evidence>
<dbReference type="SUPFAM" id="SSF52343">
    <property type="entry name" value="Ferredoxin reductase-like, C-terminal NADP-linked domain"/>
    <property type="match status" value="1"/>
</dbReference>
<dbReference type="InterPro" id="IPR001433">
    <property type="entry name" value="OxRdtase_FAD/NAD-bd"/>
</dbReference>
<evidence type="ECO:0000259" key="11">
    <source>
        <dbReference type="PROSITE" id="PS51384"/>
    </source>
</evidence>
<evidence type="ECO:0000256" key="3">
    <source>
        <dbReference type="ARBA" id="ARBA00022714"/>
    </source>
</evidence>
<dbReference type="SUPFAM" id="SSF63380">
    <property type="entry name" value="Riboflavin synthase domain-like"/>
    <property type="match status" value="1"/>
</dbReference>
<dbReference type="EMBL" id="RPDH01000003">
    <property type="protein sequence ID" value="RPE05434.1"/>
    <property type="molecule type" value="Genomic_DNA"/>
</dbReference>
<dbReference type="Gene3D" id="3.40.50.80">
    <property type="entry name" value="Nucleotide-binding domain of ferredoxin-NADP reductase (FNR) module"/>
    <property type="match status" value="1"/>
</dbReference>
<evidence type="ECO:0000313" key="13">
    <source>
        <dbReference type="Proteomes" id="UP000278351"/>
    </source>
</evidence>
<comment type="similarity">
    <text evidence="9">In the N-terminal section; belongs to the FAD-binding oxidoreductase type 6 family.</text>
</comment>
<dbReference type="InterPro" id="IPR017927">
    <property type="entry name" value="FAD-bd_FR_type"/>
</dbReference>
<dbReference type="PANTHER" id="PTHR47354">
    <property type="entry name" value="NADH OXIDOREDUCTASE HCR"/>
    <property type="match status" value="1"/>
</dbReference>
<dbReference type="Pfam" id="PF00970">
    <property type="entry name" value="FAD_binding_6"/>
    <property type="match status" value="1"/>
</dbReference>
<accession>A0A3N4Q0Z2</accession>
<evidence type="ECO:0008006" key="14">
    <source>
        <dbReference type="Google" id="ProtNLM"/>
    </source>
</evidence>
<comment type="caution">
    <text evidence="12">The sequence shown here is derived from an EMBL/GenBank/DDBJ whole genome shotgun (WGS) entry which is preliminary data.</text>
</comment>
<dbReference type="GO" id="GO:0051537">
    <property type="term" value="F:2 iron, 2 sulfur cluster binding"/>
    <property type="evidence" value="ECO:0007669"/>
    <property type="project" value="UniProtKB-KW"/>
</dbReference>
<dbReference type="Pfam" id="PF00111">
    <property type="entry name" value="Fer2"/>
    <property type="match status" value="1"/>
</dbReference>
<dbReference type="AlphaFoldDB" id="A0A3N4Q0Z2"/>
<dbReference type="InterPro" id="IPR001041">
    <property type="entry name" value="2Fe-2S_ferredoxin-type"/>
</dbReference>
<dbReference type="Proteomes" id="UP000278351">
    <property type="component" value="Unassembled WGS sequence"/>
</dbReference>
<dbReference type="InterPro" id="IPR008333">
    <property type="entry name" value="Cbr1-like_FAD-bd_dom"/>
</dbReference>
<feature type="domain" description="2Fe-2S ferredoxin-type" evidence="10">
    <location>
        <begin position="250"/>
        <end position="338"/>
    </location>
</feature>
<dbReference type="InterPro" id="IPR001709">
    <property type="entry name" value="Flavoprot_Pyr_Nucl_cyt_Rdtase"/>
</dbReference>
<gene>
    <name evidence="12" type="ORF">EGT74_23910</name>
</gene>
<dbReference type="PROSITE" id="PS00197">
    <property type="entry name" value="2FE2S_FER_1"/>
    <property type="match status" value="1"/>
</dbReference>
<organism evidence="12 13">
    <name type="scientific">Chitinophaga lutea</name>
    <dbReference type="NCBI Taxonomy" id="2488634"/>
    <lineage>
        <taxon>Bacteria</taxon>
        <taxon>Pseudomonadati</taxon>
        <taxon>Bacteroidota</taxon>
        <taxon>Chitinophagia</taxon>
        <taxon>Chitinophagales</taxon>
        <taxon>Chitinophagaceae</taxon>
        <taxon>Chitinophaga</taxon>
    </lineage>
</organism>
<dbReference type="InterPro" id="IPR012675">
    <property type="entry name" value="Beta-grasp_dom_sf"/>
</dbReference>
<dbReference type="OrthoDB" id="9789468at2"/>
<dbReference type="PRINTS" id="PR00410">
    <property type="entry name" value="PHEHYDRXLASE"/>
</dbReference>
<sequence length="338" mass="36764">MTNTYTWRTAALIRETHDTVTVRFDTGGTPFSYRPGQFINLTLTINGARVTRSYSLSSCPGEDAHPAITVKQVTGGLMSTFIVQQAADIKEWQVAGPHGAFTPSDNAYAATNVVLLAGGSGITPLWSIARAIRRFTPQPQLSLVYSSRTANDIIFREAIETSGVQAYHALSQPAEGFGGRLNKLVVKKLIKNAVPQPQENTHYFICGPAALMKMHLEVLSGLGVPEAHIHKEYFQPEADAPAPELPQQMQEVLMHFYDQYNLLEVQPGQTILSAALADHVPVPYSCNNGTCGTCTARVTAGRVSMANNYALRNSEVEQGMVLLCQSYPLTPDVTVQIG</sequence>
<keyword evidence="7" id="KW-0408">Iron</keyword>
<dbReference type="CDD" id="cd00207">
    <property type="entry name" value="fer2"/>
    <property type="match status" value="1"/>
</dbReference>
<dbReference type="InterPro" id="IPR039261">
    <property type="entry name" value="FNR_nucleotide-bd"/>
</dbReference>
<dbReference type="Gene3D" id="2.40.30.10">
    <property type="entry name" value="Translation factors"/>
    <property type="match status" value="1"/>
</dbReference>
<dbReference type="PRINTS" id="PR00371">
    <property type="entry name" value="FPNCR"/>
</dbReference>
<dbReference type="PANTHER" id="PTHR47354:SF6">
    <property type="entry name" value="NADH OXIDOREDUCTASE HCR"/>
    <property type="match status" value="1"/>
</dbReference>
<name>A0A3N4Q0Z2_9BACT</name>
<dbReference type="RefSeq" id="WP_123849079.1">
    <property type="nucleotide sequence ID" value="NZ_RPDH01000003.1"/>
</dbReference>
<feature type="domain" description="FAD-binding FR-type" evidence="11">
    <location>
        <begin position="2"/>
        <end position="104"/>
    </location>
</feature>
<evidence type="ECO:0000256" key="5">
    <source>
        <dbReference type="ARBA" id="ARBA00022827"/>
    </source>
</evidence>
<keyword evidence="2" id="KW-0285">Flavoprotein</keyword>
<evidence type="ECO:0000256" key="1">
    <source>
        <dbReference type="ARBA" id="ARBA00001974"/>
    </source>
</evidence>
<dbReference type="GO" id="GO:0046872">
    <property type="term" value="F:metal ion binding"/>
    <property type="evidence" value="ECO:0007669"/>
    <property type="project" value="UniProtKB-KW"/>
</dbReference>
<dbReference type="InterPro" id="IPR036010">
    <property type="entry name" value="2Fe-2S_ferredoxin-like_sf"/>
</dbReference>
<dbReference type="Gene3D" id="3.10.20.30">
    <property type="match status" value="1"/>
</dbReference>
<keyword evidence="6" id="KW-0560">Oxidoreductase</keyword>
<dbReference type="Pfam" id="PF00175">
    <property type="entry name" value="NAD_binding_1"/>
    <property type="match status" value="1"/>
</dbReference>
<dbReference type="SUPFAM" id="SSF54292">
    <property type="entry name" value="2Fe-2S ferredoxin-like"/>
    <property type="match status" value="1"/>
</dbReference>
<dbReference type="InterPro" id="IPR017938">
    <property type="entry name" value="Riboflavin_synthase-like_b-brl"/>
</dbReference>
<evidence type="ECO:0000256" key="9">
    <source>
        <dbReference type="ARBA" id="ARBA00061434"/>
    </source>
</evidence>
<dbReference type="PROSITE" id="PS51384">
    <property type="entry name" value="FAD_FR"/>
    <property type="match status" value="1"/>
</dbReference>
<dbReference type="PROSITE" id="PS51085">
    <property type="entry name" value="2FE2S_FER_2"/>
    <property type="match status" value="1"/>
</dbReference>
<protein>
    <recommendedName>
        <fullName evidence="14">Iron-sulfur cluster-binding domain-containing protein</fullName>
    </recommendedName>
</protein>
<keyword evidence="4" id="KW-0479">Metal-binding</keyword>
<keyword evidence="8" id="KW-0411">Iron-sulfur</keyword>